<keyword evidence="3" id="KW-1185">Reference proteome</keyword>
<comment type="caution">
    <text evidence="2">The sequence shown here is derived from an EMBL/GenBank/DDBJ whole genome shotgun (WGS) entry which is preliminary data.</text>
</comment>
<reference evidence="2 3" key="1">
    <citation type="journal article" date="2020" name="BMC Genomics">
        <title>Intraspecific diversification of the crop wild relative Brassica cretica Lam. using demographic model selection.</title>
        <authorList>
            <person name="Kioukis A."/>
            <person name="Michalopoulou V.A."/>
            <person name="Briers L."/>
            <person name="Pirintsos S."/>
            <person name="Studholme D.J."/>
            <person name="Pavlidis P."/>
            <person name="Sarris P.F."/>
        </authorList>
    </citation>
    <scope>NUCLEOTIDE SEQUENCE [LARGE SCALE GENOMIC DNA]</scope>
    <source>
        <strain evidence="3">cv. PFS-1207/04</strain>
    </source>
</reference>
<proteinExistence type="predicted"/>
<gene>
    <name evidence="2" type="ORF">DY000_02038390</name>
</gene>
<dbReference type="EMBL" id="QGKV02001507">
    <property type="protein sequence ID" value="KAF3529571.1"/>
    <property type="molecule type" value="Genomic_DNA"/>
</dbReference>
<feature type="region of interest" description="Disordered" evidence="1">
    <location>
        <begin position="40"/>
        <end position="79"/>
    </location>
</feature>
<dbReference type="Proteomes" id="UP000266723">
    <property type="component" value="Unassembled WGS sequence"/>
</dbReference>
<evidence type="ECO:0000313" key="2">
    <source>
        <dbReference type="EMBL" id="KAF3529571.1"/>
    </source>
</evidence>
<feature type="region of interest" description="Disordered" evidence="1">
    <location>
        <begin position="1"/>
        <end position="24"/>
    </location>
</feature>
<organism evidence="2 3">
    <name type="scientific">Brassica cretica</name>
    <name type="common">Mustard</name>
    <dbReference type="NCBI Taxonomy" id="69181"/>
    <lineage>
        <taxon>Eukaryota</taxon>
        <taxon>Viridiplantae</taxon>
        <taxon>Streptophyta</taxon>
        <taxon>Embryophyta</taxon>
        <taxon>Tracheophyta</taxon>
        <taxon>Spermatophyta</taxon>
        <taxon>Magnoliopsida</taxon>
        <taxon>eudicotyledons</taxon>
        <taxon>Gunneridae</taxon>
        <taxon>Pentapetalae</taxon>
        <taxon>rosids</taxon>
        <taxon>malvids</taxon>
        <taxon>Brassicales</taxon>
        <taxon>Brassicaceae</taxon>
        <taxon>Brassiceae</taxon>
        <taxon>Brassica</taxon>
    </lineage>
</organism>
<protein>
    <submittedName>
        <fullName evidence="2">Uncharacterized protein</fullName>
    </submittedName>
</protein>
<sequence length="159" mass="18552">MVSQPCFWRDGPRNAKPTWSFDGTKPTYEVASHITSKASNLKALSEKAKRSRKQVSRTKDREHRRANPSKPKPGRRLTETITRTLNLLEMTRVTCLNRIQTKGIEPHRINLFTTKKESIEDSWSDRIPETRDHREKSKTPKLTEWRLDNERNGGDTQLK</sequence>
<evidence type="ECO:0000256" key="1">
    <source>
        <dbReference type="SAM" id="MobiDB-lite"/>
    </source>
</evidence>
<name>A0ABQ7BBN8_BRACR</name>
<evidence type="ECO:0000313" key="3">
    <source>
        <dbReference type="Proteomes" id="UP000266723"/>
    </source>
</evidence>
<feature type="compositionally biased region" description="Basic residues" evidence="1">
    <location>
        <begin position="66"/>
        <end position="75"/>
    </location>
</feature>
<accession>A0ABQ7BBN8</accession>
<feature type="region of interest" description="Disordered" evidence="1">
    <location>
        <begin position="119"/>
        <end position="159"/>
    </location>
</feature>